<gene>
    <name evidence="2" type="ORF">Tco_1054399</name>
    <name evidence="3" type="ORF">Tco_1121742</name>
</gene>
<evidence type="ECO:0000256" key="1">
    <source>
        <dbReference type="SAM" id="Phobius"/>
    </source>
</evidence>
<reference evidence="3" key="1">
    <citation type="journal article" date="2022" name="Int. J. Mol. Sci.">
        <title>Draft Genome of Tanacetum Coccineum: Genomic Comparison of Closely Related Tanacetum-Family Plants.</title>
        <authorList>
            <person name="Yamashiro T."/>
            <person name="Shiraishi A."/>
            <person name="Nakayama K."/>
            <person name="Satake H."/>
        </authorList>
    </citation>
    <scope>NUCLEOTIDE SEQUENCE</scope>
</reference>
<evidence type="ECO:0000313" key="3">
    <source>
        <dbReference type="EMBL" id="GJU05312.1"/>
    </source>
</evidence>
<keyword evidence="1" id="KW-0472">Membrane</keyword>
<protein>
    <submittedName>
        <fullName evidence="3">Uncharacterized protein</fullName>
    </submittedName>
</protein>
<organism evidence="3 4">
    <name type="scientific">Tanacetum coccineum</name>
    <dbReference type="NCBI Taxonomy" id="301880"/>
    <lineage>
        <taxon>Eukaryota</taxon>
        <taxon>Viridiplantae</taxon>
        <taxon>Streptophyta</taxon>
        <taxon>Embryophyta</taxon>
        <taxon>Tracheophyta</taxon>
        <taxon>Spermatophyta</taxon>
        <taxon>Magnoliopsida</taxon>
        <taxon>eudicotyledons</taxon>
        <taxon>Gunneridae</taxon>
        <taxon>Pentapetalae</taxon>
        <taxon>asterids</taxon>
        <taxon>campanulids</taxon>
        <taxon>Asterales</taxon>
        <taxon>Asteraceae</taxon>
        <taxon>Asteroideae</taxon>
        <taxon>Anthemideae</taxon>
        <taxon>Anthemidinae</taxon>
        <taxon>Tanacetum</taxon>
    </lineage>
</organism>
<sequence>MSSSVSASQTDALLEVEHHSSFVYTANNFFLVILSTFFFQVFENAKVVVGLLSLQKLLRCGVNGFGSLFAFASRVA</sequence>
<evidence type="ECO:0000313" key="2">
    <source>
        <dbReference type="EMBL" id="GJT80057.1"/>
    </source>
</evidence>
<keyword evidence="4" id="KW-1185">Reference proteome</keyword>
<name>A0ABQ5J0T4_9ASTR</name>
<feature type="transmembrane region" description="Helical" evidence="1">
    <location>
        <begin position="22"/>
        <end position="42"/>
    </location>
</feature>
<comment type="caution">
    <text evidence="3">The sequence shown here is derived from an EMBL/GenBank/DDBJ whole genome shotgun (WGS) entry which is preliminary data.</text>
</comment>
<keyword evidence="1" id="KW-0812">Transmembrane</keyword>
<dbReference type="Proteomes" id="UP001151760">
    <property type="component" value="Unassembled WGS sequence"/>
</dbReference>
<accession>A0ABQ5J0T4</accession>
<proteinExistence type="predicted"/>
<keyword evidence="1" id="KW-1133">Transmembrane helix</keyword>
<dbReference type="EMBL" id="BQNB010018955">
    <property type="protein sequence ID" value="GJT80057.1"/>
    <property type="molecule type" value="Genomic_DNA"/>
</dbReference>
<evidence type="ECO:0000313" key="4">
    <source>
        <dbReference type="Proteomes" id="UP001151760"/>
    </source>
</evidence>
<reference evidence="3" key="2">
    <citation type="submission" date="2022-01" db="EMBL/GenBank/DDBJ databases">
        <authorList>
            <person name="Yamashiro T."/>
            <person name="Shiraishi A."/>
            <person name="Satake H."/>
            <person name="Nakayama K."/>
        </authorList>
    </citation>
    <scope>NUCLEOTIDE SEQUENCE</scope>
</reference>
<dbReference type="EMBL" id="BQNB010021336">
    <property type="protein sequence ID" value="GJU05312.1"/>
    <property type="molecule type" value="Genomic_DNA"/>
</dbReference>